<evidence type="ECO:0000313" key="3">
    <source>
        <dbReference type="Proteomes" id="UP000023351"/>
    </source>
</evidence>
<dbReference type="InterPro" id="IPR025475">
    <property type="entry name" value="DUF4326"/>
</dbReference>
<accession>X8DFQ1</accession>
<evidence type="ECO:0000259" key="1">
    <source>
        <dbReference type="Pfam" id="PF14216"/>
    </source>
</evidence>
<feature type="domain" description="DUF4326" evidence="1">
    <location>
        <begin position="8"/>
        <end position="128"/>
    </location>
</feature>
<dbReference type="Pfam" id="PF14216">
    <property type="entry name" value="DUF4326"/>
    <property type="match status" value="1"/>
</dbReference>
<evidence type="ECO:0000313" key="2">
    <source>
        <dbReference type="EMBL" id="EUA67457.1"/>
    </source>
</evidence>
<dbReference type="AlphaFoldDB" id="X8DFQ1"/>
<reference evidence="2 3" key="1">
    <citation type="submission" date="2013-12" db="EMBL/GenBank/DDBJ databases">
        <authorList>
            <person name="Zelazny A."/>
            <person name="Olivier K."/>
            <person name="Holland S."/>
            <person name="Lenaerts A."/>
            <person name="Ordway D."/>
            <person name="DeGroote M.A."/>
            <person name="Parker T."/>
            <person name="Sizemore C."/>
            <person name="Tallon L.J."/>
            <person name="Sadzewicz L.K."/>
            <person name="Sengamalay N."/>
            <person name="Fraser C.M."/>
            <person name="Hine E."/>
            <person name="Shefchek K.A."/>
            <person name="Das S.P."/>
            <person name="Tettelin H."/>
        </authorList>
    </citation>
    <scope>NUCLEOTIDE SEQUENCE [LARGE SCALE GENOMIC DNA]</scope>
    <source>
        <strain evidence="2 3">1513</strain>
    </source>
</reference>
<proteinExistence type="predicted"/>
<comment type="caution">
    <text evidence="2">The sequence shown here is derived from an EMBL/GenBank/DDBJ whole genome shotgun (WGS) entry which is preliminary data.</text>
</comment>
<dbReference type="Proteomes" id="UP000023351">
    <property type="component" value="Unassembled WGS sequence"/>
</dbReference>
<name>X8DFQ1_9MYCO</name>
<dbReference type="EMBL" id="JAOJ01000003">
    <property type="protein sequence ID" value="EUA67457.1"/>
    <property type="molecule type" value="Genomic_DNA"/>
</dbReference>
<dbReference type="PATRIC" id="fig|1299321.3.peg.4513"/>
<organism evidence="2 3">
    <name type="scientific">Mycobacteroides abscessus subsp. bolletii 1513</name>
    <dbReference type="NCBI Taxonomy" id="1299321"/>
    <lineage>
        <taxon>Bacteria</taxon>
        <taxon>Bacillati</taxon>
        <taxon>Actinomycetota</taxon>
        <taxon>Actinomycetes</taxon>
        <taxon>Mycobacteriales</taxon>
        <taxon>Mycobacteriaceae</taxon>
        <taxon>Mycobacteroides</taxon>
        <taxon>Mycobacteroides abscessus</taxon>
    </lineage>
</organism>
<sequence>MPERIQRKRTAGWRMPEGAIYVGRPSKWGNPIRITSERGRHCQMYRVHGSPLDLTGGPSYCDMATARHFAAWLFECDLLNGRYPNYPSLDEIRAELAGHDLACWCPPRRVSPNGSLCEINCHADVLLEIANSQDEQGSVTPDVVPRR</sequence>
<protein>
    <recommendedName>
        <fullName evidence="1">DUF4326 domain-containing protein</fullName>
    </recommendedName>
</protein>
<gene>
    <name evidence="2" type="ORF">I540_4680</name>
</gene>